<evidence type="ECO:0000313" key="2">
    <source>
        <dbReference type="EMBL" id="KMO79139.1"/>
    </source>
</evidence>
<dbReference type="STRING" id="37916.MCHLDSM_01807"/>
<comment type="caution">
    <text evidence="2">The sequence shown here is derived from an EMBL/GenBank/DDBJ whole genome shotgun (WGS) entry which is preliminary data.</text>
</comment>
<organism evidence="2 3">
    <name type="scientific">Mycolicibacterium chlorophenolicum</name>
    <dbReference type="NCBI Taxonomy" id="37916"/>
    <lineage>
        <taxon>Bacteria</taxon>
        <taxon>Bacillati</taxon>
        <taxon>Actinomycetota</taxon>
        <taxon>Actinomycetes</taxon>
        <taxon>Mycobacteriales</taxon>
        <taxon>Mycobacteriaceae</taxon>
        <taxon>Mycolicibacterium</taxon>
    </lineage>
</organism>
<feature type="region of interest" description="Disordered" evidence="1">
    <location>
        <begin position="1"/>
        <end position="24"/>
    </location>
</feature>
<evidence type="ECO:0000256" key="1">
    <source>
        <dbReference type="SAM" id="MobiDB-lite"/>
    </source>
</evidence>
<protein>
    <submittedName>
        <fullName evidence="2">Uncharacterized protein</fullName>
    </submittedName>
</protein>
<keyword evidence="3" id="KW-1185">Reference proteome</keyword>
<accession>A0A0J6W998</accession>
<gene>
    <name evidence="2" type="ORF">MCHLDSM_01807</name>
</gene>
<name>A0A0J6W998_9MYCO</name>
<feature type="compositionally biased region" description="Basic and acidic residues" evidence="1">
    <location>
        <begin position="14"/>
        <end position="24"/>
    </location>
</feature>
<sequence length="76" mass="8620">MGIDSPPKASFLRGGEHNDPDRTLRETTRVLASDGQGLFIEHVRASSRFIAQCQDPLLRRWRRFAAGCNPTTQPRR</sequence>
<dbReference type="EMBL" id="JYNL01000019">
    <property type="protein sequence ID" value="KMO79139.1"/>
    <property type="molecule type" value="Genomic_DNA"/>
</dbReference>
<dbReference type="PATRIC" id="fig|37916.4.peg.1724"/>
<dbReference type="AlphaFoldDB" id="A0A0J6W998"/>
<evidence type="ECO:0000313" key="3">
    <source>
        <dbReference type="Proteomes" id="UP000036513"/>
    </source>
</evidence>
<reference evidence="2 3" key="1">
    <citation type="journal article" date="2015" name="Genome Biol. Evol.">
        <title>Characterization of Three Mycobacterium spp. with Potential Use in Bioremediation by Genome Sequencing and Comparative Genomics.</title>
        <authorList>
            <person name="Das S."/>
            <person name="Pettersson B.M."/>
            <person name="Behra P.R."/>
            <person name="Ramesh M."/>
            <person name="Dasgupta S."/>
            <person name="Bhattacharya A."/>
            <person name="Kirsebom L.A."/>
        </authorList>
    </citation>
    <scope>NUCLEOTIDE SEQUENCE [LARGE SCALE GENOMIC DNA]</scope>
    <source>
        <strain evidence="2 3">DSM 43826</strain>
    </source>
</reference>
<proteinExistence type="predicted"/>
<dbReference type="Proteomes" id="UP000036513">
    <property type="component" value="Unassembled WGS sequence"/>
</dbReference>